<feature type="binding site" evidence="7">
    <location>
        <position position="146"/>
    </location>
    <ligand>
        <name>Mg(2+)</name>
        <dbReference type="ChEBI" id="CHEBI:18420"/>
    </ligand>
</feature>
<evidence type="ECO:0000313" key="10">
    <source>
        <dbReference type="Proteomes" id="UP000767446"/>
    </source>
</evidence>
<dbReference type="GO" id="GO:0044038">
    <property type="term" value="P:cell wall macromolecule biosynthetic process"/>
    <property type="evidence" value="ECO:0007669"/>
    <property type="project" value="TreeGrafter"/>
</dbReference>
<evidence type="ECO:0000313" key="9">
    <source>
        <dbReference type="EMBL" id="MBR8826979.1"/>
    </source>
</evidence>
<gene>
    <name evidence="9" type="ORF">DSM107014_03575</name>
</gene>
<reference evidence="9" key="1">
    <citation type="submission" date="2021-02" db="EMBL/GenBank/DDBJ databases">
        <title>Metagenome analyses of Stigonema ocellatum DSM 106950, Chlorogloea purpurea SAG 13.99 and Gomphosphaeria aponina DSM 107014.</title>
        <authorList>
            <person name="Marter P."/>
            <person name="Huang S."/>
        </authorList>
    </citation>
    <scope>NUCLEOTIDE SEQUENCE</scope>
    <source>
        <strain evidence="9">JP213</strain>
    </source>
</reference>
<dbReference type="PANTHER" id="PTHR22926">
    <property type="entry name" value="PHOSPHO-N-ACETYLMURAMOYL-PENTAPEPTIDE-TRANSFERASE"/>
    <property type="match status" value="1"/>
</dbReference>
<feature type="transmembrane region" description="Helical" evidence="8">
    <location>
        <begin position="196"/>
        <end position="215"/>
    </location>
</feature>
<dbReference type="Pfam" id="PF00953">
    <property type="entry name" value="Glycos_transf_4"/>
    <property type="match status" value="1"/>
</dbReference>
<proteinExistence type="predicted"/>
<keyword evidence="6 8" id="KW-0472">Membrane</keyword>
<dbReference type="GO" id="GO:0016780">
    <property type="term" value="F:phosphotransferase activity, for other substituted phosphate groups"/>
    <property type="evidence" value="ECO:0007669"/>
    <property type="project" value="InterPro"/>
</dbReference>
<evidence type="ECO:0000256" key="1">
    <source>
        <dbReference type="ARBA" id="ARBA00004651"/>
    </source>
</evidence>
<evidence type="ECO:0000256" key="7">
    <source>
        <dbReference type="PIRSR" id="PIRSR600715-1"/>
    </source>
</evidence>
<comment type="caution">
    <text evidence="9">The sequence shown here is derived from an EMBL/GenBank/DDBJ whole genome shotgun (WGS) entry which is preliminary data.</text>
</comment>
<organism evidence="9 10">
    <name type="scientific">Gomphosphaeria aponina SAG 52.96 = DSM 107014</name>
    <dbReference type="NCBI Taxonomy" id="1521640"/>
    <lineage>
        <taxon>Bacteria</taxon>
        <taxon>Bacillati</taxon>
        <taxon>Cyanobacteriota</taxon>
        <taxon>Cyanophyceae</taxon>
        <taxon>Oscillatoriophycideae</taxon>
        <taxon>Chroococcales</taxon>
        <taxon>Gomphosphaeriaceae</taxon>
        <taxon>Gomphosphaeria</taxon>
    </lineage>
</organism>
<dbReference type="Proteomes" id="UP000767446">
    <property type="component" value="Unassembled WGS sequence"/>
</dbReference>
<dbReference type="GO" id="GO:0009103">
    <property type="term" value="P:lipopolysaccharide biosynthetic process"/>
    <property type="evidence" value="ECO:0007669"/>
    <property type="project" value="TreeGrafter"/>
</dbReference>
<dbReference type="EMBL" id="JADQBC010000016">
    <property type="protein sequence ID" value="MBR8826979.1"/>
    <property type="molecule type" value="Genomic_DNA"/>
</dbReference>
<keyword evidence="4 8" id="KW-0812">Transmembrane</keyword>
<feature type="transmembrane region" description="Helical" evidence="8">
    <location>
        <begin position="98"/>
        <end position="119"/>
    </location>
</feature>
<keyword evidence="2" id="KW-1003">Cell membrane</keyword>
<evidence type="ECO:0000256" key="5">
    <source>
        <dbReference type="ARBA" id="ARBA00022989"/>
    </source>
</evidence>
<accession>A0A941JLD4</accession>
<dbReference type="GO" id="GO:0005886">
    <property type="term" value="C:plasma membrane"/>
    <property type="evidence" value="ECO:0007669"/>
    <property type="project" value="UniProtKB-SubCell"/>
</dbReference>
<feature type="binding site" evidence="7">
    <location>
        <position position="199"/>
    </location>
    <ligand>
        <name>Mg(2+)</name>
        <dbReference type="ChEBI" id="CHEBI:18420"/>
    </ligand>
</feature>
<comment type="subcellular location">
    <subcellularLocation>
        <location evidence="1">Cell membrane</location>
        <topology evidence="1">Multi-pass membrane protein</topology>
    </subcellularLocation>
</comment>
<comment type="cofactor">
    <cofactor evidence="7">
        <name>Mg(2+)</name>
        <dbReference type="ChEBI" id="CHEBI:18420"/>
    </cofactor>
</comment>
<evidence type="ECO:0000256" key="3">
    <source>
        <dbReference type="ARBA" id="ARBA00022679"/>
    </source>
</evidence>
<dbReference type="InterPro" id="IPR000715">
    <property type="entry name" value="Glycosyl_transferase_4"/>
</dbReference>
<dbReference type="GO" id="GO:0046872">
    <property type="term" value="F:metal ion binding"/>
    <property type="evidence" value="ECO:0007669"/>
    <property type="project" value="UniProtKB-KW"/>
</dbReference>
<protein>
    <submittedName>
        <fullName evidence="9">Glycosyltransferase family 4 protein</fullName>
    </submittedName>
</protein>
<feature type="transmembrane region" description="Helical" evidence="8">
    <location>
        <begin position="6"/>
        <end position="25"/>
    </location>
</feature>
<feature type="transmembrane region" description="Helical" evidence="8">
    <location>
        <begin position="151"/>
        <end position="168"/>
    </location>
</feature>
<keyword evidence="3" id="KW-0808">Transferase</keyword>
<keyword evidence="7" id="KW-0479">Metal-binding</keyword>
<name>A0A941JLD4_9CHRO</name>
<evidence type="ECO:0000256" key="2">
    <source>
        <dbReference type="ARBA" id="ARBA00022475"/>
    </source>
</evidence>
<dbReference type="GO" id="GO:0071555">
    <property type="term" value="P:cell wall organization"/>
    <property type="evidence" value="ECO:0007669"/>
    <property type="project" value="TreeGrafter"/>
</dbReference>
<dbReference type="PANTHER" id="PTHR22926:SF3">
    <property type="entry name" value="UNDECAPRENYL-PHOSPHATE ALPHA-N-ACETYLGLUCOSAMINYL 1-PHOSPHATE TRANSFERASE"/>
    <property type="match status" value="1"/>
</dbReference>
<dbReference type="CDD" id="cd06854">
    <property type="entry name" value="GT_WbpL_WbcO_like"/>
    <property type="match status" value="1"/>
</dbReference>
<feature type="transmembrane region" description="Helical" evidence="8">
    <location>
        <begin position="125"/>
        <end position="144"/>
    </location>
</feature>
<dbReference type="AlphaFoldDB" id="A0A941JLD4"/>
<evidence type="ECO:0000256" key="4">
    <source>
        <dbReference type="ARBA" id="ARBA00022692"/>
    </source>
</evidence>
<evidence type="ECO:0000256" key="8">
    <source>
        <dbReference type="SAM" id="Phobius"/>
    </source>
</evidence>
<keyword evidence="7" id="KW-0460">Magnesium</keyword>
<sequence>MIYLMLSIASFVISLITVYVIKQRFREALLDIPNERSSHTQPTPRGGGLGFMLAFFITSVIATSFGLTAHLSLWLVLIPLTIIGILDDKNGVSAKIRYLVQLFAASVGIFYFGSFFFPIASFGMVGEVITIGLTAIAITALINFYNFMDGLDGLVAGCSIVQLSFLAIYLNQPILWLLVGGIGGFCWWNWAPAKIFMGDAGSTVLGATVAIALLLEDNPVRAWTSVAITLPLVLDAVYTLCRRLQAGENIFQAHGSHLYQRLQKAGYSHSQVASGYICANLMVALSISIFGATGAIFSLIALICAIVVGEKYLSAPITVDS</sequence>
<feature type="transmembrane region" description="Helical" evidence="8">
    <location>
        <begin position="281"/>
        <end position="308"/>
    </location>
</feature>
<evidence type="ECO:0000256" key="6">
    <source>
        <dbReference type="ARBA" id="ARBA00023136"/>
    </source>
</evidence>
<keyword evidence="5 8" id="KW-1133">Transmembrane helix</keyword>